<evidence type="ECO:0000256" key="10">
    <source>
        <dbReference type="SAM" id="MobiDB-lite"/>
    </source>
</evidence>
<dbReference type="InterPro" id="IPR016035">
    <property type="entry name" value="Acyl_Trfase/lysoPLipase"/>
</dbReference>
<dbReference type="InterPro" id="IPR014030">
    <property type="entry name" value="Ketoacyl_synth_N"/>
</dbReference>
<dbReference type="SMART" id="SM00823">
    <property type="entry name" value="PKS_PP"/>
    <property type="match status" value="1"/>
</dbReference>
<dbReference type="CDD" id="cd00833">
    <property type="entry name" value="PKS"/>
    <property type="match status" value="1"/>
</dbReference>
<dbReference type="InterPro" id="IPR016036">
    <property type="entry name" value="Malonyl_transacylase_ACP-bd"/>
</dbReference>
<feature type="domain" description="Ketosynthase family 3 (KS3)" evidence="12">
    <location>
        <begin position="34"/>
        <end position="462"/>
    </location>
</feature>
<dbReference type="InterPro" id="IPR020806">
    <property type="entry name" value="PKS_PP-bd"/>
</dbReference>
<dbReference type="Pfam" id="PF00550">
    <property type="entry name" value="PP-binding"/>
    <property type="match status" value="1"/>
</dbReference>
<dbReference type="SUPFAM" id="SSF55048">
    <property type="entry name" value="Probable ACP-binding domain of malonyl-CoA ACP transacylase"/>
    <property type="match status" value="1"/>
</dbReference>
<dbReference type="SUPFAM" id="SSF53901">
    <property type="entry name" value="Thiolase-like"/>
    <property type="match status" value="1"/>
</dbReference>
<dbReference type="InterPro" id="IPR014043">
    <property type="entry name" value="Acyl_transferase_dom"/>
</dbReference>
<sequence>MTTAEDKLRQYLKLTATELRQTRARLDQAERREHEPVAIVAMGCRFPGGVDSPEELWRLVADGRDAVSGFPEDRRWELESLYDPEPGRPGKSYVRTGAFLDDAAGFDAEFFGINPREALAMDPQQRLWLEVSWEALERAGIDPKSLRGSRSGVFVGLTHQGYAFPARPSADDEAAGYRLTGSTAAVAAGRTSYVLGLTGPAVTVDTACSSSLVALHQASNALRSGECSLALAGGVTVMSTPGAFVEFSRQRGLAADGRCKPFAAGADGTGWGEGAGVLVLERLSDAERNGHPVLALVRGSAVNHGGAGNGLTAPNGPSQRRLIEEALERSRLSPSDIDAVEAHGTGTTLGDPIEARAVLAAYGQGRPEDRPLWLGSVKSNIGHTQAASGVAGVIKMVMAMRHGVLPRTLHVDEPTPHVDWTAGHVRLLTEEHPWPTAENRPRRAGVSSFGVSGTNAHVIVEQAPDTGDDPAPVPAVPSALPWAVSGASPRALRAQAARLAAYANAHPEIGDADIGLSLATTRSALAHRAVVIGSGRDELAGALTALATGAESPAVVTGRPGGGAGGDGAGERAKTVFVFPGQGSQFAGMAAGLLDSSPVFRNAVEECAKALEPHVNWSLTDVLRGGDDGWLDRVDIVQPALFAVMVSLTALWRSVGVTPDAVVGHSQGEIAAACAAGVLSLEDAARVVAVRGKALRALAGRGGMATVALNEVRAESLLSAWDGRLSVAAVNSPSSVVVSGDGEALEALLTRCAEDGVRARRVPVDYASHSPQVEEVRESLIDGLAGVSPEPARVAFHSTVTGGPLDAGELRADYWYRNLRQPVRLEEVVRGLAKDGYGVFLEISPHPVLTVPLQETMEHAGAESVLVTGSLRRDDGGPEGFLRAAGTLYAEGVPVDWAGVFADSGARRTELPTYAFQRQGYWLDDRDTGADLTAAGLAPGGHPLAGAAALAATGESLVLSGRISARTHPWLLDHAVHDTVLLPGTAFLDLALHAGRELGAGRVRELALQAPLILPGDGEVTLQTVAERRADGSGWNLSVHSRTGDDEPWTRHATGVLTEDAPAEGPESTPWPPRDAVAVDVGDHYARLADRGYAYGPAFQGLRAAWRLGDSVFAEVRLDGEQLAGAESFGVHPALLDAALQSVALLGREGAAGTAAEAGDGDGESTTRLPFAWSDVSLHAVGASALRVRLTRTAPDTVSLTLSDPSGGPVASVGSLALRPVELPRQGLAPRQDGLFRLRWPAAEPARKTPPVDWALVGPAAGRFTDADEGVRRHPGLAALSEEIRAGRPAPDAVVTFLAPGSEAGAGTGSVHTTAARALRLLQEFLADERFSPSRLVLVTAGAVAARPRDVPDPGQAAVWGLVRTAQTEHPDRFVLVDTETDPGTGTGGLSAELLGTALACGEPQVALRDGETLTPRLAKADGPDRRPADSPAARSPFTGGTVLITGGTGMLGGLIARHLAAGHGATRLLLLSRRGPAAPGAAELLSELAGLGAEAEAVACDAADRDALAAVLAKVPASAPLTAVVHTSGVLEDGVVTGVTPERLASVLRPKTDAAEHLDALTREAGLSAFVLFSSASGVLGTAGQGAYAAANAALDALAQRRRAEGLPGTSLAWGFWEQAGGMTGHLAGTDLARIARSGMRPLTSREGVLLFDRALDAGDAVLVPMRIDASALRARAAAGAVAPVLRALAAPGPRRAAAPPGGGSPAGPALIEGLDALSGEERSSALLELVRTAAAAVLGHRSPDDVPETRGFLELGFDSLTAVELRNRLAAGCGLRLPTTLVFDHPTPRAVAAHLGTLLARDGDGTPEAVETGLDRLADGLRALPPDDRARERAVARLSELLAELAGPGRAGGPGGPGGLDSASDEELFDLVDKHFL</sequence>
<dbReference type="Pfam" id="PF16197">
    <property type="entry name" value="KAsynt_C_assoc"/>
    <property type="match status" value="1"/>
</dbReference>
<dbReference type="Pfam" id="PF02801">
    <property type="entry name" value="Ketoacyl-synt_C"/>
    <property type="match status" value="1"/>
</dbReference>
<dbReference type="SUPFAM" id="SSF47336">
    <property type="entry name" value="ACP-like"/>
    <property type="match status" value="1"/>
</dbReference>
<dbReference type="SUPFAM" id="SSF52151">
    <property type="entry name" value="FabD/lysophospholipase-like"/>
    <property type="match status" value="1"/>
</dbReference>
<evidence type="ECO:0000256" key="4">
    <source>
        <dbReference type="ARBA" id="ARBA00022553"/>
    </source>
</evidence>
<dbReference type="InterPro" id="IPR042104">
    <property type="entry name" value="PKS_dehydratase_sf"/>
</dbReference>
<comment type="pathway">
    <text evidence="2">Antibiotic biosynthesis.</text>
</comment>
<evidence type="ECO:0000259" key="13">
    <source>
        <dbReference type="PROSITE" id="PS52019"/>
    </source>
</evidence>
<dbReference type="PROSITE" id="PS50075">
    <property type="entry name" value="CARRIER"/>
    <property type="match status" value="1"/>
</dbReference>
<dbReference type="Pfam" id="PF00698">
    <property type="entry name" value="Acyl_transf_1"/>
    <property type="match status" value="1"/>
</dbReference>
<evidence type="ECO:0000313" key="15">
    <source>
        <dbReference type="Proteomes" id="UP001596160"/>
    </source>
</evidence>
<dbReference type="InterPro" id="IPR036291">
    <property type="entry name" value="NAD(P)-bd_dom_sf"/>
</dbReference>
<dbReference type="PROSITE" id="PS52019">
    <property type="entry name" value="PKS_MFAS_DH"/>
    <property type="match status" value="1"/>
</dbReference>
<keyword evidence="5" id="KW-0808">Transferase</keyword>
<dbReference type="PROSITE" id="PS52004">
    <property type="entry name" value="KS3_2"/>
    <property type="match status" value="1"/>
</dbReference>
<evidence type="ECO:0000256" key="7">
    <source>
        <dbReference type="ARBA" id="ARBA00023268"/>
    </source>
</evidence>
<keyword evidence="15" id="KW-1185">Reference proteome</keyword>
<comment type="caution">
    <text evidence="14">The sequence shown here is derived from an EMBL/GenBank/DDBJ whole genome shotgun (WGS) entry which is preliminary data.</text>
</comment>
<name>A0ABW0AQ32_9ACTN</name>
<dbReference type="SMART" id="SM01294">
    <property type="entry name" value="PKS_PP_betabranch"/>
    <property type="match status" value="1"/>
</dbReference>
<feature type="region of interest" description="N-terminal hotdog fold" evidence="9">
    <location>
        <begin position="942"/>
        <end position="1064"/>
    </location>
</feature>
<dbReference type="PROSITE" id="PS00606">
    <property type="entry name" value="KS3_1"/>
    <property type="match status" value="1"/>
</dbReference>
<dbReference type="InterPro" id="IPR020841">
    <property type="entry name" value="PKS_Beta-ketoAc_synthase_dom"/>
</dbReference>
<dbReference type="InterPro" id="IPR032821">
    <property type="entry name" value="PKS_assoc"/>
</dbReference>
<dbReference type="InterPro" id="IPR036736">
    <property type="entry name" value="ACP-like_sf"/>
</dbReference>
<dbReference type="InterPro" id="IPR006162">
    <property type="entry name" value="Ppantetheine_attach_site"/>
</dbReference>
<protein>
    <submittedName>
        <fullName evidence="14">Type I polyketide synthase</fullName>
    </submittedName>
</protein>
<feature type="active site" description="Proton donor; for dehydratase activity" evidence="9">
    <location>
        <position position="1137"/>
    </location>
</feature>
<dbReference type="InterPro" id="IPR020807">
    <property type="entry name" value="PKS_DH"/>
</dbReference>
<dbReference type="Pfam" id="PF22953">
    <property type="entry name" value="SpnB_Rossmann"/>
    <property type="match status" value="1"/>
</dbReference>
<dbReference type="InterPro" id="IPR018201">
    <property type="entry name" value="Ketoacyl_synth_AS"/>
</dbReference>
<dbReference type="Pfam" id="PF14765">
    <property type="entry name" value="PS-DH"/>
    <property type="match status" value="1"/>
</dbReference>
<dbReference type="Gene3D" id="3.40.366.10">
    <property type="entry name" value="Malonyl-Coenzyme A Acyl Carrier Protein, domain 2"/>
    <property type="match status" value="1"/>
</dbReference>
<feature type="compositionally biased region" description="Basic and acidic residues" evidence="10">
    <location>
        <begin position="1419"/>
        <end position="1429"/>
    </location>
</feature>
<dbReference type="Gene3D" id="1.10.1200.10">
    <property type="entry name" value="ACP-like"/>
    <property type="match status" value="1"/>
</dbReference>
<evidence type="ECO:0000256" key="3">
    <source>
        <dbReference type="ARBA" id="ARBA00022450"/>
    </source>
</evidence>
<gene>
    <name evidence="14" type="ORF">ACFPRH_25920</name>
</gene>
<dbReference type="InterPro" id="IPR016039">
    <property type="entry name" value="Thiolase-like"/>
</dbReference>
<evidence type="ECO:0000259" key="12">
    <source>
        <dbReference type="PROSITE" id="PS52004"/>
    </source>
</evidence>
<dbReference type="PROSITE" id="PS00012">
    <property type="entry name" value="PHOSPHOPANTETHEINE"/>
    <property type="match status" value="1"/>
</dbReference>
<dbReference type="SUPFAM" id="SSF51735">
    <property type="entry name" value="NAD(P)-binding Rossmann-fold domains"/>
    <property type="match status" value="2"/>
</dbReference>
<evidence type="ECO:0000259" key="11">
    <source>
        <dbReference type="PROSITE" id="PS50075"/>
    </source>
</evidence>
<dbReference type="InterPro" id="IPR013968">
    <property type="entry name" value="PKS_KR"/>
</dbReference>
<keyword evidence="6" id="KW-0045">Antibiotic biosynthesis</keyword>
<evidence type="ECO:0000313" key="14">
    <source>
        <dbReference type="EMBL" id="MFC5155176.1"/>
    </source>
</evidence>
<evidence type="ECO:0000256" key="6">
    <source>
        <dbReference type="ARBA" id="ARBA00023194"/>
    </source>
</evidence>
<dbReference type="Gene3D" id="3.40.47.10">
    <property type="match status" value="1"/>
</dbReference>
<feature type="domain" description="PKS/mFAS DH" evidence="13">
    <location>
        <begin position="942"/>
        <end position="1227"/>
    </location>
</feature>
<keyword evidence="7" id="KW-0511">Multifunctional enzyme</keyword>
<dbReference type="InterPro" id="IPR001227">
    <property type="entry name" value="Ac_transferase_dom_sf"/>
</dbReference>
<dbReference type="Pfam" id="PF00109">
    <property type="entry name" value="ketoacyl-synt"/>
    <property type="match status" value="1"/>
</dbReference>
<dbReference type="InterPro" id="IPR049552">
    <property type="entry name" value="PKS_DH_N"/>
</dbReference>
<dbReference type="SMART" id="SM00827">
    <property type="entry name" value="PKS_AT"/>
    <property type="match status" value="1"/>
</dbReference>
<feature type="region of interest" description="C-terminal hotdog fold" evidence="9">
    <location>
        <begin position="1076"/>
        <end position="1227"/>
    </location>
</feature>
<comment type="cofactor">
    <cofactor evidence="1">
        <name>pantetheine 4'-phosphate</name>
        <dbReference type="ChEBI" id="CHEBI:47942"/>
    </cofactor>
</comment>
<dbReference type="Pfam" id="PF08990">
    <property type="entry name" value="Docking"/>
    <property type="match status" value="1"/>
</dbReference>
<dbReference type="Pfam" id="PF21089">
    <property type="entry name" value="PKS_DH_N"/>
    <property type="match status" value="1"/>
</dbReference>
<dbReference type="SUPFAM" id="SSF101173">
    <property type="entry name" value="Docking domain B of the erythromycin polyketide synthase (DEBS)"/>
    <property type="match status" value="1"/>
</dbReference>
<dbReference type="Pfam" id="PF08659">
    <property type="entry name" value="KR"/>
    <property type="match status" value="1"/>
</dbReference>
<dbReference type="InterPro" id="IPR050091">
    <property type="entry name" value="PKS_NRPS_Biosynth_Enz"/>
</dbReference>
<dbReference type="Gene3D" id="3.30.70.3290">
    <property type="match status" value="1"/>
</dbReference>
<feature type="active site" description="Proton acceptor; for dehydratase activity" evidence="9">
    <location>
        <position position="974"/>
    </location>
</feature>
<dbReference type="InterPro" id="IPR015083">
    <property type="entry name" value="NorB/c/GfsB-D-like_docking"/>
</dbReference>
<dbReference type="PANTHER" id="PTHR43775">
    <property type="entry name" value="FATTY ACID SYNTHASE"/>
    <property type="match status" value="1"/>
</dbReference>
<dbReference type="InterPro" id="IPR036299">
    <property type="entry name" value="Polyketide_synth_docking_sf"/>
</dbReference>
<evidence type="ECO:0000256" key="5">
    <source>
        <dbReference type="ARBA" id="ARBA00022679"/>
    </source>
</evidence>
<dbReference type="Proteomes" id="UP001596160">
    <property type="component" value="Unassembled WGS sequence"/>
</dbReference>
<dbReference type="SMART" id="SM00825">
    <property type="entry name" value="PKS_KS"/>
    <property type="match status" value="1"/>
</dbReference>
<dbReference type="Gene3D" id="3.10.129.110">
    <property type="entry name" value="Polyketide synthase dehydratase"/>
    <property type="match status" value="1"/>
</dbReference>
<evidence type="ECO:0000256" key="2">
    <source>
        <dbReference type="ARBA" id="ARBA00004792"/>
    </source>
</evidence>
<keyword evidence="4" id="KW-0597">Phosphoprotein</keyword>
<evidence type="ECO:0000256" key="8">
    <source>
        <dbReference type="ARBA" id="ARBA00023315"/>
    </source>
</evidence>
<dbReference type="InterPro" id="IPR009081">
    <property type="entry name" value="PP-bd_ACP"/>
</dbReference>
<dbReference type="InterPro" id="IPR055123">
    <property type="entry name" value="SpnB-like_Rossmann"/>
</dbReference>
<keyword evidence="8" id="KW-0012">Acyltransferase</keyword>
<dbReference type="InterPro" id="IPR014031">
    <property type="entry name" value="Ketoacyl_synth_C"/>
</dbReference>
<dbReference type="CDD" id="cd08956">
    <property type="entry name" value="KR_3_FAS_SDR_x"/>
    <property type="match status" value="1"/>
</dbReference>
<dbReference type="SMART" id="SM00822">
    <property type="entry name" value="PKS_KR"/>
    <property type="match status" value="1"/>
</dbReference>
<dbReference type="RefSeq" id="WP_344471566.1">
    <property type="nucleotide sequence ID" value="NZ_BAAASB010000001.1"/>
</dbReference>
<dbReference type="InterPro" id="IPR057326">
    <property type="entry name" value="KR_dom"/>
</dbReference>
<feature type="region of interest" description="Disordered" evidence="10">
    <location>
        <begin position="1410"/>
        <end position="1440"/>
    </location>
</feature>
<accession>A0ABW0AQ32</accession>
<dbReference type="Gene3D" id="3.40.50.720">
    <property type="entry name" value="NAD(P)-binding Rossmann-like Domain"/>
    <property type="match status" value="1"/>
</dbReference>
<dbReference type="InterPro" id="IPR049900">
    <property type="entry name" value="PKS_mFAS_DH"/>
</dbReference>
<evidence type="ECO:0000256" key="1">
    <source>
        <dbReference type="ARBA" id="ARBA00001957"/>
    </source>
</evidence>
<dbReference type="PANTHER" id="PTHR43775:SF51">
    <property type="entry name" value="INACTIVE PHENOLPHTHIOCEROL SYNTHESIS POLYKETIDE SYNTHASE TYPE I PKS1-RELATED"/>
    <property type="match status" value="1"/>
</dbReference>
<dbReference type="InterPro" id="IPR049551">
    <property type="entry name" value="PKS_DH_C"/>
</dbReference>
<keyword evidence="3" id="KW-0596">Phosphopantetheine</keyword>
<feature type="domain" description="Carrier" evidence="11">
    <location>
        <begin position="1726"/>
        <end position="1801"/>
    </location>
</feature>
<proteinExistence type="predicted"/>
<reference evidence="15" key="1">
    <citation type="journal article" date="2019" name="Int. J. Syst. Evol. Microbiol.">
        <title>The Global Catalogue of Microorganisms (GCM) 10K type strain sequencing project: providing services to taxonomists for standard genome sequencing and annotation.</title>
        <authorList>
            <consortium name="The Broad Institute Genomics Platform"/>
            <consortium name="The Broad Institute Genome Sequencing Center for Infectious Disease"/>
            <person name="Wu L."/>
            <person name="Ma J."/>
        </authorList>
    </citation>
    <scope>NUCLEOTIDE SEQUENCE [LARGE SCALE GENOMIC DNA]</scope>
    <source>
        <strain evidence="15">PCU 266</strain>
    </source>
</reference>
<organism evidence="14 15">
    <name type="scientific">Streptomyces amakusaensis</name>
    <dbReference type="NCBI Taxonomy" id="67271"/>
    <lineage>
        <taxon>Bacteria</taxon>
        <taxon>Bacillati</taxon>
        <taxon>Actinomycetota</taxon>
        <taxon>Actinomycetes</taxon>
        <taxon>Kitasatosporales</taxon>
        <taxon>Streptomycetaceae</taxon>
        <taxon>Streptomyces</taxon>
    </lineage>
</organism>
<dbReference type="SMART" id="SM00826">
    <property type="entry name" value="PKS_DH"/>
    <property type="match status" value="1"/>
</dbReference>
<dbReference type="EMBL" id="JBHSKP010000020">
    <property type="protein sequence ID" value="MFC5155176.1"/>
    <property type="molecule type" value="Genomic_DNA"/>
</dbReference>
<evidence type="ECO:0000256" key="9">
    <source>
        <dbReference type="PROSITE-ProRule" id="PRU01363"/>
    </source>
</evidence>